<feature type="compositionally biased region" description="Gly residues" evidence="17">
    <location>
        <begin position="211"/>
        <end position="223"/>
    </location>
</feature>
<dbReference type="PRINTS" id="PR01887">
    <property type="entry name" value="SPECTRNALPHA"/>
</dbReference>
<dbReference type="CDD" id="cd11552">
    <property type="entry name" value="Serine_rich_BCAR1"/>
    <property type="match status" value="1"/>
</dbReference>
<dbReference type="GO" id="GO:0007169">
    <property type="term" value="P:cell surface receptor protein tyrosine kinase signaling pathway"/>
    <property type="evidence" value="ECO:0007669"/>
    <property type="project" value="UniProtKB-ARBA"/>
</dbReference>
<dbReference type="InterPro" id="IPR014928">
    <property type="entry name" value="Serine_rich_dom"/>
</dbReference>
<evidence type="ECO:0000256" key="16">
    <source>
        <dbReference type="PROSITE-ProRule" id="PRU00192"/>
    </source>
</evidence>
<dbReference type="SMART" id="SM00326">
    <property type="entry name" value="SH3"/>
    <property type="match status" value="1"/>
</dbReference>
<dbReference type="PRINTS" id="PR00452">
    <property type="entry name" value="SH3DOMAIN"/>
</dbReference>
<dbReference type="GO" id="GO:0016477">
    <property type="term" value="P:cell migration"/>
    <property type="evidence" value="ECO:0007669"/>
    <property type="project" value="TreeGrafter"/>
</dbReference>
<evidence type="ECO:0000256" key="8">
    <source>
        <dbReference type="ARBA" id="ARBA00022889"/>
    </source>
</evidence>
<dbReference type="InterPro" id="IPR001452">
    <property type="entry name" value="SH3_domain"/>
</dbReference>
<name>A0A3Q3XGB8_MOLML</name>
<evidence type="ECO:0000313" key="20">
    <source>
        <dbReference type="Proteomes" id="UP000261620"/>
    </source>
</evidence>
<dbReference type="InterPro" id="IPR036028">
    <property type="entry name" value="SH3-like_dom_sf"/>
</dbReference>
<proteinExistence type="inferred from homology"/>
<dbReference type="Pfam" id="PF08824">
    <property type="entry name" value="Serine_rich"/>
    <property type="match status" value="1"/>
</dbReference>
<evidence type="ECO:0000256" key="15">
    <source>
        <dbReference type="ARBA" id="ARBA00081467"/>
    </source>
</evidence>
<feature type="region of interest" description="Disordered" evidence="17">
    <location>
        <begin position="440"/>
        <end position="514"/>
    </location>
</feature>
<dbReference type="Proteomes" id="UP000261620">
    <property type="component" value="Unplaced"/>
</dbReference>
<reference evidence="19" key="1">
    <citation type="submission" date="2025-08" db="UniProtKB">
        <authorList>
            <consortium name="Ensembl"/>
        </authorList>
    </citation>
    <scope>IDENTIFICATION</scope>
</reference>
<dbReference type="GO" id="GO:0030424">
    <property type="term" value="C:axon"/>
    <property type="evidence" value="ECO:0007669"/>
    <property type="project" value="UniProtKB-SubCell"/>
</dbReference>
<feature type="compositionally biased region" description="Basic and acidic residues" evidence="17">
    <location>
        <begin position="440"/>
        <end position="453"/>
    </location>
</feature>
<feature type="region of interest" description="Disordered" evidence="17">
    <location>
        <begin position="200"/>
        <end position="250"/>
    </location>
</feature>
<dbReference type="GO" id="GO:0007155">
    <property type="term" value="P:cell adhesion"/>
    <property type="evidence" value="ECO:0007669"/>
    <property type="project" value="UniProtKB-KW"/>
</dbReference>
<keyword evidence="8" id="KW-0130">Cell adhesion</keyword>
<dbReference type="GO" id="GO:0005925">
    <property type="term" value="C:focal adhesion"/>
    <property type="evidence" value="ECO:0007669"/>
    <property type="project" value="UniProtKB-SubCell"/>
</dbReference>
<evidence type="ECO:0000256" key="2">
    <source>
        <dbReference type="ARBA" id="ARBA00004489"/>
    </source>
</evidence>
<dbReference type="Gene3D" id="2.30.30.40">
    <property type="entry name" value="SH3 Domains"/>
    <property type="match status" value="1"/>
</dbReference>
<dbReference type="Gene3D" id="1.20.120.830">
    <property type="entry name" value="Serine-rich domain"/>
    <property type="match status" value="1"/>
</dbReference>
<keyword evidence="6" id="KW-0963">Cytoplasm</keyword>
<keyword evidence="5 16" id="KW-0728">SH3 domain</keyword>
<evidence type="ECO:0000256" key="4">
    <source>
        <dbReference type="ARBA" id="ARBA00007848"/>
    </source>
</evidence>
<dbReference type="GO" id="GO:0005886">
    <property type="term" value="C:plasma membrane"/>
    <property type="evidence" value="ECO:0007669"/>
    <property type="project" value="TreeGrafter"/>
</dbReference>
<dbReference type="SUPFAM" id="SSF50044">
    <property type="entry name" value="SH3-domain"/>
    <property type="match status" value="1"/>
</dbReference>
<evidence type="ECO:0000256" key="13">
    <source>
        <dbReference type="ARBA" id="ARBA00072413"/>
    </source>
</evidence>
<dbReference type="STRING" id="94237.ENSMMOP00000025149"/>
<dbReference type="GO" id="GO:0005737">
    <property type="term" value="C:cytoplasm"/>
    <property type="evidence" value="ECO:0007669"/>
    <property type="project" value="UniProtKB-SubCell"/>
</dbReference>
<feature type="compositionally biased region" description="Low complexity" evidence="17">
    <location>
        <begin position="504"/>
        <end position="514"/>
    </location>
</feature>
<dbReference type="FunFam" id="1.20.120.230:FF:000001">
    <property type="entry name" value="Breast cancer anti-estrogen resistance 1"/>
    <property type="match status" value="1"/>
</dbReference>
<evidence type="ECO:0000256" key="11">
    <source>
        <dbReference type="ARBA" id="ARBA00023036"/>
    </source>
</evidence>
<dbReference type="PANTHER" id="PTHR10654:SF15">
    <property type="entry name" value="BREAST CANCER ANTI-ESTROGEN RESISTANCE PROTEIN 1"/>
    <property type="match status" value="1"/>
</dbReference>
<evidence type="ECO:0000256" key="9">
    <source>
        <dbReference type="ARBA" id="ARBA00022949"/>
    </source>
</evidence>
<keyword evidence="12" id="KW-0966">Cell projection</keyword>
<reference evidence="19" key="2">
    <citation type="submission" date="2025-09" db="UniProtKB">
        <authorList>
            <consortium name="Ensembl"/>
        </authorList>
    </citation>
    <scope>IDENTIFICATION</scope>
</reference>
<keyword evidence="7" id="KW-0597">Phosphoprotein</keyword>
<dbReference type="Pfam" id="PF00018">
    <property type="entry name" value="SH3_1"/>
    <property type="match status" value="1"/>
</dbReference>
<feature type="region of interest" description="Disordered" evidence="17">
    <location>
        <begin position="696"/>
        <end position="731"/>
    </location>
</feature>
<keyword evidence="9" id="KW-0965">Cell junction</keyword>
<accession>A0A3Q3XGB8</accession>
<evidence type="ECO:0000256" key="17">
    <source>
        <dbReference type="SAM" id="MobiDB-lite"/>
    </source>
</evidence>
<keyword evidence="20" id="KW-1185">Reference proteome</keyword>
<evidence type="ECO:0000256" key="1">
    <source>
        <dbReference type="ARBA" id="ARBA00004246"/>
    </source>
</evidence>
<feature type="compositionally biased region" description="Polar residues" evidence="17">
    <location>
        <begin position="125"/>
        <end position="144"/>
    </location>
</feature>
<dbReference type="PROSITE" id="PS50002">
    <property type="entry name" value="SH3"/>
    <property type="match status" value="1"/>
</dbReference>
<dbReference type="OMA" id="MTPHRPA"/>
<sequence>QSNVLAKALYDNVAESPDELSFRKGDIMTVLERNTQGLDGWWLCSLHGRQGIVPGNRLKILVGMYDSKQQQQVSTSMPDPTIPPPASLVQRPFPPQSAYAKPTPAPAPAAITSTSGFPNKPLPSAQYTSMHSAYSTPSPAQPNLDSVYMMPPSHGPKPSPQCLYQVPSGPSGPPPHAQLGPPSKAPLLAQRQYQLPGQDIYQVPPSIGTGPSQGAGPATGTGAGQDVYQVPPSLDRRNWDSSNKPPGKVVVPTRVGQVYVYDTVKSEQDEYDVPPRHPPPAQQDIYDVPPTRQQYNTQVYDTPPMVVKGPSGGQDIYDTPAITDKNAQQMIYDFPPSVSKDVPDTQPIREETYDVPPHFSKVKQQVPVPPSQYLHSNLNDDDEPPIPEDVYDIPPPILTDKHYHGDRGGVSQAPQEIYDIPASLRTGGHPAQDVYDFPREREEKGGERREHNIYDVPPQVVRDAQSTSEELAMSFKRLSASSTGSTRSNHSASSLDMVPVRDTSSSLPASGPSPGKPLILDLEQAMERLSRLQQAVESSVSLMMSFITGNWRSPAHLEGNLPAIHQAADRVRATVRDFLEFARGAVANSAQATDRTLQAKLGRQVGKMEEVFQNLIRNSQSLDAISWSHTALTAPPPGGDDLDQLIMTARGIPDDAKQLASFLHGNASLLFKRTNRQQQQLPLPPIPGDISCHMTGSGSGSYQGGEKVNIQSRPLPSPPKFSAAEEGEGVDRPYETTEEGWMEDYDYVHLQGKEEFEKNQRQLLEKGNIIRHKTQLEQQQIKQFERLEQEVSQPINNDMTGWVPSPHHPLAHQLAQNGSGGPSSSSKLCHGDRQLLLFYQEQCEQNVTTVTNAIDAFFTAVNSNQPPKIFVAHSKFVILSAHKLVFIGDTLSRQAKAQEVRARVAQSSNTLCEKLKDIVISTKTAALQYPSPGAAREMTERVRELAGCTQQFRMVLGQLLVM</sequence>
<dbReference type="FunFam" id="2.30.30.40:FF:000009">
    <property type="entry name" value="Breast cancer anti-estrogen resistance 1"/>
    <property type="match status" value="1"/>
</dbReference>
<comment type="subcellular location">
    <subcellularLocation>
        <location evidence="1">Cell junction</location>
        <location evidence="1">Focal adhesion</location>
    </subcellularLocation>
    <subcellularLocation>
        <location evidence="2">Cell projection</location>
        <location evidence="2">Axon</location>
    </subcellularLocation>
    <subcellularLocation>
        <location evidence="3">Cytoplasm</location>
    </subcellularLocation>
</comment>
<dbReference type="Ensembl" id="ENSMMOT00000025571.1">
    <property type="protein sequence ID" value="ENSMMOP00000025149.1"/>
    <property type="gene ID" value="ENSMMOG00000019100.1"/>
</dbReference>
<feature type="compositionally biased region" description="Polar residues" evidence="17">
    <location>
        <begin position="479"/>
        <end position="494"/>
    </location>
</feature>
<organism evidence="19 20">
    <name type="scientific">Mola mola</name>
    <name type="common">Ocean sunfish</name>
    <name type="synonym">Tetraodon mola</name>
    <dbReference type="NCBI Taxonomy" id="94237"/>
    <lineage>
        <taxon>Eukaryota</taxon>
        <taxon>Metazoa</taxon>
        <taxon>Chordata</taxon>
        <taxon>Craniata</taxon>
        <taxon>Vertebrata</taxon>
        <taxon>Euteleostomi</taxon>
        <taxon>Actinopterygii</taxon>
        <taxon>Neopterygii</taxon>
        <taxon>Teleostei</taxon>
        <taxon>Neoteleostei</taxon>
        <taxon>Acanthomorphata</taxon>
        <taxon>Eupercaria</taxon>
        <taxon>Tetraodontiformes</taxon>
        <taxon>Molidae</taxon>
        <taxon>Mola</taxon>
    </lineage>
</organism>
<dbReference type="InterPro" id="IPR037362">
    <property type="entry name" value="CAS_fam"/>
</dbReference>
<protein>
    <recommendedName>
        <fullName evidence="13">Breast cancer anti-estrogen resistance protein 1</fullName>
    </recommendedName>
    <alternativeName>
        <fullName evidence="14">CRK-associated substrate</fullName>
    </alternativeName>
    <alternativeName>
        <fullName evidence="15">p130cas</fullName>
    </alternativeName>
</protein>
<feature type="compositionally biased region" description="Low complexity" evidence="17">
    <location>
        <begin position="97"/>
        <end position="115"/>
    </location>
</feature>
<evidence type="ECO:0000256" key="14">
    <source>
        <dbReference type="ARBA" id="ARBA00079691"/>
    </source>
</evidence>
<dbReference type="InterPro" id="IPR038319">
    <property type="entry name" value="Serine_rich_sf"/>
</dbReference>
<dbReference type="InterPro" id="IPR021901">
    <property type="entry name" value="CAS_C"/>
</dbReference>
<evidence type="ECO:0000313" key="19">
    <source>
        <dbReference type="Ensembl" id="ENSMMOP00000025149.1"/>
    </source>
</evidence>
<dbReference type="PANTHER" id="PTHR10654">
    <property type="entry name" value="CAS SCAFFOLDING PROTEIN"/>
    <property type="match status" value="1"/>
</dbReference>
<keyword evidence="10" id="KW-0007">Acetylation</keyword>
<evidence type="ECO:0000259" key="18">
    <source>
        <dbReference type="PROSITE" id="PS50002"/>
    </source>
</evidence>
<evidence type="ECO:0000256" key="10">
    <source>
        <dbReference type="ARBA" id="ARBA00022990"/>
    </source>
</evidence>
<feature type="region of interest" description="Disordered" evidence="17">
    <location>
        <begin position="70"/>
        <end position="184"/>
    </location>
</feature>
<evidence type="ECO:0000256" key="6">
    <source>
        <dbReference type="ARBA" id="ARBA00022490"/>
    </source>
</evidence>
<feature type="domain" description="SH3" evidence="18">
    <location>
        <begin position="1"/>
        <end position="63"/>
    </location>
</feature>
<dbReference type="FunFam" id="1.20.120.830:FF:000001">
    <property type="entry name" value="BCAR1 scaffold protein, Cas family member"/>
    <property type="match status" value="1"/>
</dbReference>
<evidence type="ECO:0000256" key="12">
    <source>
        <dbReference type="ARBA" id="ARBA00023273"/>
    </source>
</evidence>
<comment type="similarity">
    <text evidence="4">Belongs to the CAS family.</text>
</comment>
<keyword evidence="11" id="KW-0729">SH3-binding</keyword>
<dbReference type="GO" id="GO:0017124">
    <property type="term" value="F:SH3 domain binding"/>
    <property type="evidence" value="ECO:0007669"/>
    <property type="project" value="UniProtKB-KW"/>
</dbReference>
<dbReference type="AlphaFoldDB" id="A0A3Q3XGB8"/>
<feature type="region of interest" description="Disordered" evidence="17">
    <location>
        <begin position="266"/>
        <end position="287"/>
    </location>
</feature>
<evidence type="ECO:0000256" key="3">
    <source>
        <dbReference type="ARBA" id="ARBA00004496"/>
    </source>
</evidence>
<evidence type="ECO:0000256" key="5">
    <source>
        <dbReference type="ARBA" id="ARBA00022443"/>
    </source>
</evidence>
<evidence type="ECO:0000256" key="7">
    <source>
        <dbReference type="ARBA" id="ARBA00022553"/>
    </source>
</evidence>
<dbReference type="Pfam" id="PF12026">
    <property type="entry name" value="CAS_C"/>
    <property type="match status" value="1"/>
</dbReference>
<dbReference type="Gene3D" id="1.20.120.230">
    <property type="entry name" value="Alpha-catenin/vinculin-like"/>
    <property type="match status" value="1"/>
</dbReference>